<name>A0ABQ4NC67_9BACL</name>
<comment type="caution">
    <text evidence="1">The sequence shown here is derived from an EMBL/GenBank/DDBJ whole genome shotgun (WGS) entry which is preliminary data.</text>
</comment>
<organism evidence="1 2">
    <name type="scientific">Paenibacillus cisolokensis</name>
    <dbReference type="NCBI Taxonomy" id="1658519"/>
    <lineage>
        <taxon>Bacteria</taxon>
        <taxon>Bacillati</taxon>
        <taxon>Bacillota</taxon>
        <taxon>Bacilli</taxon>
        <taxon>Bacillales</taxon>
        <taxon>Paenibacillaceae</taxon>
        <taxon>Paenibacillus</taxon>
    </lineage>
</organism>
<evidence type="ECO:0000313" key="1">
    <source>
        <dbReference type="EMBL" id="GIQ65818.1"/>
    </source>
</evidence>
<sequence>MNQIGPEWIKPAFDQRFNERARQAGRQMEIERLQNRQRKLEKMLKISYQKRNMSYFLNGKKF</sequence>
<dbReference type="RefSeq" id="WP_244863669.1">
    <property type="nucleotide sequence ID" value="NZ_BOVJ01000154.1"/>
</dbReference>
<gene>
    <name evidence="1" type="ORF">PACILC2_43860</name>
</gene>
<proteinExistence type="predicted"/>
<evidence type="ECO:0000313" key="2">
    <source>
        <dbReference type="Proteomes" id="UP000680304"/>
    </source>
</evidence>
<accession>A0ABQ4NC67</accession>
<dbReference type="EMBL" id="BOVJ01000154">
    <property type="protein sequence ID" value="GIQ65818.1"/>
    <property type="molecule type" value="Genomic_DNA"/>
</dbReference>
<protein>
    <submittedName>
        <fullName evidence="1">Uncharacterized protein</fullName>
    </submittedName>
</protein>
<keyword evidence="2" id="KW-1185">Reference proteome</keyword>
<reference evidence="1 2" key="1">
    <citation type="submission" date="2021-04" db="EMBL/GenBank/DDBJ databases">
        <title>Draft genome sequence of Paenibacillus cisolokensis, LC2-13A.</title>
        <authorList>
            <person name="Uke A."/>
            <person name="Chhe C."/>
            <person name="Baramee S."/>
            <person name="Kosugi A."/>
        </authorList>
    </citation>
    <scope>NUCLEOTIDE SEQUENCE [LARGE SCALE GENOMIC DNA]</scope>
    <source>
        <strain evidence="1 2">LC2-13A</strain>
    </source>
</reference>
<dbReference type="Proteomes" id="UP000680304">
    <property type="component" value="Unassembled WGS sequence"/>
</dbReference>